<dbReference type="InterPro" id="IPR013087">
    <property type="entry name" value="Znf_C2H2_type"/>
</dbReference>
<keyword evidence="1" id="KW-0863">Zinc-finger</keyword>
<reference evidence="3" key="1">
    <citation type="submission" date="2019-10" db="EMBL/GenBank/DDBJ databases">
        <title>Conservation and host-specific expression of non-tandemly repeated heterogenous ribosome RNA gene in arbuscular mycorrhizal fungi.</title>
        <authorList>
            <person name="Maeda T."/>
            <person name="Kobayashi Y."/>
            <person name="Nakagawa T."/>
            <person name="Ezawa T."/>
            <person name="Yamaguchi K."/>
            <person name="Bino T."/>
            <person name="Nishimoto Y."/>
            <person name="Shigenobu S."/>
            <person name="Kawaguchi M."/>
        </authorList>
    </citation>
    <scope>NUCLEOTIDE SEQUENCE</scope>
    <source>
        <strain evidence="3">HR1</strain>
    </source>
</reference>
<name>A0A8H3MIR4_9GLOM</name>
<evidence type="ECO:0000256" key="1">
    <source>
        <dbReference type="PROSITE-ProRule" id="PRU00042"/>
    </source>
</evidence>
<keyword evidence="1" id="KW-0479">Metal-binding</keyword>
<proteinExistence type="predicted"/>
<dbReference type="Proteomes" id="UP000615446">
    <property type="component" value="Unassembled WGS sequence"/>
</dbReference>
<dbReference type="GO" id="GO:0008270">
    <property type="term" value="F:zinc ion binding"/>
    <property type="evidence" value="ECO:0007669"/>
    <property type="project" value="UniProtKB-KW"/>
</dbReference>
<dbReference type="EMBL" id="BLAL01000356">
    <property type="protein sequence ID" value="GET04627.1"/>
    <property type="molecule type" value="Genomic_DNA"/>
</dbReference>
<organism evidence="3 4">
    <name type="scientific">Rhizophagus clarus</name>
    <dbReference type="NCBI Taxonomy" id="94130"/>
    <lineage>
        <taxon>Eukaryota</taxon>
        <taxon>Fungi</taxon>
        <taxon>Fungi incertae sedis</taxon>
        <taxon>Mucoromycota</taxon>
        <taxon>Glomeromycotina</taxon>
        <taxon>Glomeromycetes</taxon>
        <taxon>Glomerales</taxon>
        <taxon>Glomeraceae</taxon>
        <taxon>Rhizophagus</taxon>
    </lineage>
</organism>
<dbReference type="InterPro" id="IPR036236">
    <property type="entry name" value="Znf_C2H2_sf"/>
</dbReference>
<sequence>MTFYCNICFKSFATIQALKSHEHSNIHTLKILQKNTSQQNIICHYNGIDVYFEFCGIFYAVNEILSNADNASSCIFKFNPEFIVDEDCTEYQVYSEYYMGEWWHRAESKIPAAAKLLG</sequence>
<protein>
    <recommendedName>
        <fullName evidence="2">C2H2-type domain-containing protein</fullName>
    </recommendedName>
</protein>
<comment type="caution">
    <text evidence="3">The sequence shown here is derived from an EMBL/GenBank/DDBJ whole genome shotgun (WGS) entry which is preliminary data.</text>
</comment>
<evidence type="ECO:0000313" key="3">
    <source>
        <dbReference type="EMBL" id="GET04627.1"/>
    </source>
</evidence>
<dbReference type="PROSITE" id="PS00028">
    <property type="entry name" value="ZINC_FINGER_C2H2_1"/>
    <property type="match status" value="1"/>
</dbReference>
<dbReference type="PROSITE" id="PS50157">
    <property type="entry name" value="ZINC_FINGER_C2H2_2"/>
    <property type="match status" value="1"/>
</dbReference>
<gene>
    <name evidence="3" type="ORF">RCL2_003092500</name>
</gene>
<keyword evidence="1" id="KW-0862">Zinc</keyword>
<evidence type="ECO:0000313" key="4">
    <source>
        <dbReference type="Proteomes" id="UP000615446"/>
    </source>
</evidence>
<accession>A0A8H3MIR4</accession>
<evidence type="ECO:0000259" key="2">
    <source>
        <dbReference type="PROSITE" id="PS50157"/>
    </source>
</evidence>
<feature type="domain" description="C2H2-type" evidence="2">
    <location>
        <begin position="3"/>
        <end position="28"/>
    </location>
</feature>
<dbReference type="SUPFAM" id="SSF57667">
    <property type="entry name" value="beta-beta-alpha zinc fingers"/>
    <property type="match status" value="1"/>
</dbReference>
<dbReference type="AlphaFoldDB" id="A0A8H3MIR4"/>